<dbReference type="Pfam" id="PF10775">
    <property type="entry name" value="ATP_sub_h"/>
    <property type="match status" value="1"/>
</dbReference>
<evidence type="ECO:0000313" key="2">
    <source>
        <dbReference type="EMBL" id="CAH7689848.1"/>
    </source>
</evidence>
<dbReference type="PANTHER" id="PTHR28207">
    <property type="entry name" value="ATP SYNTHASE SUBUNIT H, MITOCHONDRIAL"/>
    <property type="match status" value="1"/>
</dbReference>
<dbReference type="EMBL" id="CALTRL010003251">
    <property type="protein sequence ID" value="CAH7679167.1"/>
    <property type="molecule type" value="Genomic_DNA"/>
</dbReference>
<accession>A0AAV0B3B5</accession>
<name>A0AAV0B3B5_PHAPC</name>
<protein>
    <submittedName>
        <fullName evidence="1">ATP synthase complex subunit H-domain-containing protein</fullName>
    </submittedName>
</protein>
<dbReference type="Proteomes" id="UP001153365">
    <property type="component" value="Unassembled WGS sequence"/>
</dbReference>
<keyword evidence="3" id="KW-1185">Reference proteome</keyword>
<dbReference type="EMBL" id="CALTRL010006140">
    <property type="protein sequence ID" value="CAH7689848.1"/>
    <property type="molecule type" value="Genomic_DNA"/>
</dbReference>
<evidence type="ECO:0000313" key="1">
    <source>
        <dbReference type="EMBL" id="CAH7679167.1"/>
    </source>
</evidence>
<proteinExistence type="predicted"/>
<gene>
    <name evidence="1" type="ORF">PPACK8108_LOCUS13239</name>
    <name evidence="2" type="ORF">PPACK8108_LOCUS25002</name>
</gene>
<evidence type="ECO:0000313" key="3">
    <source>
        <dbReference type="Proteomes" id="UP001153365"/>
    </source>
</evidence>
<reference evidence="1" key="1">
    <citation type="submission" date="2022-06" db="EMBL/GenBank/DDBJ databases">
        <authorList>
            <consortium name="SYNGENTA / RWTH Aachen University"/>
        </authorList>
    </citation>
    <scope>NUCLEOTIDE SEQUENCE</scope>
</reference>
<dbReference type="AlphaFoldDB" id="A0AAV0B3B5"/>
<sequence>MSNLIRQTTAGLARRMSVSTPIRRSIVSSTSTNKDFVQELYLRELKSYKPSPQSAQALQNQVRDFSMPPTPPAPSVPTAQDVAQELQSWDNVSLVNEAKPAAAVDAGASDQSADEFLAFLERDHPPRAHH</sequence>
<dbReference type="InterPro" id="IPR019711">
    <property type="entry name" value="ATP_synth_F0_suH"/>
</dbReference>
<comment type="caution">
    <text evidence="1">The sequence shown here is derived from an EMBL/GenBank/DDBJ whole genome shotgun (WGS) entry which is preliminary data.</text>
</comment>
<dbReference type="GO" id="GO:0046933">
    <property type="term" value="F:proton-transporting ATP synthase activity, rotational mechanism"/>
    <property type="evidence" value="ECO:0007669"/>
    <property type="project" value="TreeGrafter"/>
</dbReference>
<organism evidence="1 3">
    <name type="scientific">Phakopsora pachyrhizi</name>
    <name type="common">Asian soybean rust disease fungus</name>
    <dbReference type="NCBI Taxonomy" id="170000"/>
    <lineage>
        <taxon>Eukaryota</taxon>
        <taxon>Fungi</taxon>
        <taxon>Dikarya</taxon>
        <taxon>Basidiomycota</taxon>
        <taxon>Pucciniomycotina</taxon>
        <taxon>Pucciniomycetes</taxon>
        <taxon>Pucciniales</taxon>
        <taxon>Phakopsoraceae</taxon>
        <taxon>Phakopsora</taxon>
    </lineage>
</organism>
<dbReference type="PANTHER" id="PTHR28207:SF1">
    <property type="entry name" value="ATP SYNTHASE SUBUNIT H, MITOCHONDRIAL"/>
    <property type="match status" value="1"/>
</dbReference>